<reference evidence="2 3" key="1">
    <citation type="submission" date="2021-01" db="EMBL/GenBank/DDBJ databases">
        <title>Whole genome shotgun sequence of Catellatospora coxensis NBRC 107359.</title>
        <authorList>
            <person name="Komaki H."/>
            <person name="Tamura T."/>
        </authorList>
    </citation>
    <scope>NUCLEOTIDE SEQUENCE [LARGE SCALE GENOMIC DNA]</scope>
    <source>
        <strain evidence="2 3">NBRC 107359</strain>
    </source>
</reference>
<dbReference type="CDD" id="cd22231">
    <property type="entry name" value="RHH_NikR_HicB-like"/>
    <property type="match status" value="1"/>
</dbReference>
<feature type="domain" description="Ribbon-helix-helix protein CopG" evidence="1">
    <location>
        <begin position="2"/>
        <end position="38"/>
    </location>
</feature>
<sequence>MKLSVSLPEEDIEFIDDYADRRGSASRSAVLHRAIDLLRASELEDAYAAAYDEWDAGEDGRLWSATEGDGPADAAR</sequence>
<evidence type="ECO:0000259" key="1">
    <source>
        <dbReference type="Pfam" id="PF01402"/>
    </source>
</evidence>
<evidence type="ECO:0000313" key="2">
    <source>
        <dbReference type="EMBL" id="GIG11045.1"/>
    </source>
</evidence>
<dbReference type="AlphaFoldDB" id="A0A8J3L229"/>
<evidence type="ECO:0000313" key="3">
    <source>
        <dbReference type="Proteomes" id="UP000630887"/>
    </source>
</evidence>
<name>A0A8J3L229_9ACTN</name>
<dbReference type="Gene3D" id="1.10.1220.10">
    <property type="entry name" value="Met repressor-like"/>
    <property type="match status" value="1"/>
</dbReference>
<dbReference type="Pfam" id="PF01402">
    <property type="entry name" value="RHH_1"/>
    <property type="match status" value="1"/>
</dbReference>
<dbReference type="InterPro" id="IPR002145">
    <property type="entry name" value="CopG"/>
</dbReference>
<dbReference type="GO" id="GO:0006355">
    <property type="term" value="P:regulation of DNA-templated transcription"/>
    <property type="evidence" value="ECO:0007669"/>
    <property type="project" value="InterPro"/>
</dbReference>
<accession>A0A8J3L229</accession>
<organism evidence="2 3">
    <name type="scientific">Catellatospora coxensis</name>
    <dbReference type="NCBI Taxonomy" id="310354"/>
    <lineage>
        <taxon>Bacteria</taxon>
        <taxon>Bacillati</taxon>
        <taxon>Actinomycetota</taxon>
        <taxon>Actinomycetes</taxon>
        <taxon>Micromonosporales</taxon>
        <taxon>Micromonosporaceae</taxon>
        <taxon>Catellatospora</taxon>
    </lineage>
</organism>
<dbReference type="EMBL" id="BONI01000111">
    <property type="protein sequence ID" value="GIG11045.1"/>
    <property type="molecule type" value="Genomic_DNA"/>
</dbReference>
<dbReference type="SUPFAM" id="SSF47598">
    <property type="entry name" value="Ribbon-helix-helix"/>
    <property type="match status" value="1"/>
</dbReference>
<dbReference type="Proteomes" id="UP000630887">
    <property type="component" value="Unassembled WGS sequence"/>
</dbReference>
<dbReference type="RefSeq" id="WP_203699000.1">
    <property type="nucleotide sequence ID" value="NZ_BAAALC010000004.1"/>
</dbReference>
<comment type="caution">
    <text evidence="2">The sequence shown here is derived from an EMBL/GenBank/DDBJ whole genome shotgun (WGS) entry which is preliminary data.</text>
</comment>
<gene>
    <name evidence="2" type="ORF">Cco03nite_77450</name>
</gene>
<proteinExistence type="predicted"/>
<protein>
    <recommendedName>
        <fullName evidence="1">Ribbon-helix-helix protein CopG domain-containing protein</fullName>
    </recommendedName>
</protein>
<dbReference type="InterPro" id="IPR010985">
    <property type="entry name" value="Ribbon_hlx_hlx"/>
</dbReference>
<keyword evidence="3" id="KW-1185">Reference proteome</keyword>
<dbReference type="InterPro" id="IPR013321">
    <property type="entry name" value="Arc_rbn_hlx_hlx"/>
</dbReference>